<comment type="subcellular location">
    <subcellularLocation>
        <location evidence="1">Membrane</location>
        <topology evidence="1">Multi-pass membrane protein</topology>
    </subcellularLocation>
</comment>
<dbReference type="RefSeq" id="WP_204517457.1">
    <property type="nucleotide sequence ID" value="NZ_BAABIN010000038.1"/>
</dbReference>
<keyword evidence="2 5" id="KW-0812">Transmembrane</keyword>
<dbReference type="AlphaFoldDB" id="A0A938XY16"/>
<keyword evidence="4 5" id="KW-0472">Membrane</keyword>
<keyword evidence="7" id="KW-1185">Reference proteome</keyword>
<dbReference type="PANTHER" id="PTHR10361">
    <property type="entry name" value="SODIUM-BILE ACID COTRANSPORTER"/>
    <property type="match status" value="1"/>
</dbReference>
<evidence type="ECO:0000256" key="4">
    <source>
        <dbReference type="ARBA" id="ARBA00023136"/>
    </source>
</evidence>
<keyword evidence="3 5" id="KW-1133">Transmembrane helix</keyword>
<dbReference type="InterPro" id="IPR004710">
    <property type="entry name" value="Bilac:Na_transpt"/>
</dbReference>
<dbReference type="EMBL" id="JAFBEB010000003">
    <property type="protein sequence ID" value="MBM7589738.1"/>
    <property type="molecule type" value="Genomic_DNA"/>
</dbReference>
<feature type="transmembrane region" description="Helical" evidence="5">
    <location>
        <begin position="39"/>
        <end position="58"/>
    </location>
</feature>
<organism evidence="6 7">
    <name type="scientific">Brevibacillus fulvus</name>
    <dbReference type="NCBI Taxonomy" id="1125967"/>
    <lineage>
        <taxon>Bacteria</taxon>
        <taxon>Bacillati</taxon>
        <taxon>Bacillota</taxon>
        <taxon>Bacilli</taxon>
        <taxon>Bacillales</taxon>
        <taxon>Paenibacillaceae</taxon>
        <taxon>Brevibacillus</taxon>
    </lineage>
</organism>
<feature type="transmembrane region" description="Helical" evidence="5">
    <location>
        <begin position="192"/>
        <end position="212"/>
    </location>
</feature>
<feature type="transmembrane region" description="Helical" evidence="5">
    <location>
        <begin position="98"/>
        <end position="120"/>
    </location>
</feature>
<feature type="transmembrane region" description="Helical" evidence="5">
    <location>
        <begin position="162"/>
        <end position="180"/>
    </location>
</feature>
<dbReference type="Proteomes" id="UP000717624">
    <property type="component" value="Unassembled WGS sequence"/>
</dbReference>
<feature type="transmembrane region" description="Helical" evidence="5">
    <location>
        <begin position="218"/>
        <end position="244"/>
    </location>
</feature>
<proteinExistence type="predicted"/>
<reference evidence="6" key="1">
    <citation type="submission" date="2021-01" db="EMBL/GenBank/DDBJ databases">
        <title>Genomic Encyclopedia of Type Strains, Phase IV (KMG-IV): sequencing the most valuable type-strain genomes for metagenomic binning, comparative biology and taxonomic classification.</title>
        <authorList>
            <person name="Goeker M."/>
        </authorList>
    </citation>
    <scope>NUCLEOTIDE SEQUENCE</scope>
    <source>
        <strain evidence="6">DSM 25523</strain>
    </source>
</reference>
<feature type="transmembrane region" description="Helical" evidence="5">
    <location>
        <begin position="127"/>
        <end position="150"/>
    </location>
</feature>
<evidence type="ECO:0000313" key="7">
    <source>
        <dbReference type="Proteomes" id="UP000717624"/>
    </source>
</evidence>
<evidence type="ECO:0000313" key="6">
    <source>
        <dbReference type="EMBL" id="MBM7589738.1"/>
    </source>
</evidence>
<gene>
    <name evidence="6" type="ORF">JOD01_001338</name>
</gene>
<evidence type="ECO:0000256" key="1">
    <source>
        <dbReference type="ARBA" id="ARBA00004141"/>
    </source>
</evidence>
<evidence type="ECO:0000256" key="2">
    <source>
        <dbReference type="ARBA" id="ARBA00022692"/>
    </source>
</evidence>
<comment type="caution">
    <text evidence="6">The sequence shown here is derived from an EMBL/GenBank/DDBJ whole genome shotgun (WGS) entry which is preliminary data.</text>
</comment>
<name>A0A938XY16_9BACL</name>
<protein>
    <submittedName>
        <fullName evidence="6">BASS family bile acid:Na+ symporter</fullName>
    </submittedName>
</protein>
<dbReference type="GO" id="GO:0016020">
    <property type="term" value="C:membrane"/>
    <property type="evidence" value="ECO:0007669"/>
    <property type="project" value="UniProtKB-SubCell"/>
</dbReference>
<feature type="transmembrane region" description="Helical" evidence="5">
    <location>
        <begin position="7"/>
        <end position="27"/>
    </location>
</feature>
<sequence>MGTVEKVGKFVGNTFAVWVLLFAGWAFFSPETFKWISAYITPLLGIVMFGMGLTVSPADFKEVFRRPKEVAIGVVGQFLIMPLLAYGLATLLHLPPEIAVGVILVGCCPGGTASNVMTYLSKGDVPLSVSVTSITTVLAPVVTPFLIWLLASQWLPVSFGDMFWSVLQVVIIPIVLGFLVKTFFSKPAAAAVKALPLVSTIAIVAIVAAVVAGNKEHIATTGLAIFAVVILHNCLGLLLGYVFAKIFGLDLAKRKAISIEVGMQNSGLGVSLAQHHFAASPITAVPSAIFSVWHNISGPILATIYSRMTEKQQSSEESTQKVS</sequence>
<dbReference type="InterPro" id="IPR038770">
    <property type="entry name" value="Na+/solute_symporter_sf"/>
</dbReference>
<feature type="transmembrane region" description="Helical" evidence="5">
    <location>
        <begin position="70"/>
        <end position="92"/>
    </location>
</feature>
<accession>A0A938XY16</accession>
<dbReference type="PANTHER" id="PTHR10361:SF28">
    <property type="entry name" value="P3 PROTEIN-RELATED"/>
    <property type="match status" value="1"/>
</dbReference>
<dbReference type="Pfam" id="PF01758">
    <property type="entry name" value="SBF"/>
    <property type="match status" value="1"/>
</dbReference>
<dbReference type="InterPro" id="IPR002657">
    <property type="entry name" value="BilAc:Na_symport/Acr3"/>
</dbReference>
<evidence type="ECO:0000256" key="5">
    <source>
        <dbReference type="SAM" id="Phobius"/>
    </source>
</evidence>
<dbReference type="Gene3D" id="1.20.1530.20">
    <property type="match status" value="1"/>
</dbReference>
<evidence type="ECO:0000256" key="3">
    <source>
        <dbReference type="ARBA" id="ARBA00022989"/>
    </source>
</evidence>